<dbReference type="PANTHER" id="PTHR48112:SF22">
    <property type="entry name" value="MITOCHONDRIAL TRANSCRIPTION FACTOR A, ISOFORM B"/>
    <property type="match status" value="1"/>
</dbReference>
<dbReference type="CDD" id="cd00084">
    <property type="entry name" value="HMG-box_SF"/>
    <property type="match status" value="2"/>
</dbReference>
<dbReference type="Proteomes" id="UP001431209">
    <property type="component" value="Unassembled WGS sequence"/>
</dbReference>
<evidence type="ECO:0000256" key="1">
    <source>
        <dbReference type="ARBA" id="ARBA00023125"/>
    </source>
</evidence>
<feature type="compositionally biased region" description="Polar residues" evidence="3">
    <location>
        <begin position="219"/>
        <end position="232"/>
    </location>
</feature>
<dbReference type="PROSITE" id="PS50118">
    <property type="entry name" value="HMG_BOX_2"/>
    <property type="match status" value="2"/>
</dbReference>
<gene>
    <name evidence="5" type="ORF">AKO1_004735</name>
</gene>
<dbReference type="Gene3D" id="1.10.30.10">
    <property type="entry name" value="High mobility group box domain"/>
    <property type="match status" value="2"/>
</dbReference>
<feature type="region of interest" description="Disordered" evidence="3">
    <location>
        <begin position="219"/>
        <end position="254"/>
    </location>
</feature>
<keyword evidence="6" id="KW-1185">Reference proteome</keyword>
<dbReference type="InterPro" id="IPR036910">
    <property type="entry name" value="HMG_box_dom_sf"/>
</dbReference>
<evidence type="ECO:0000256" key="3">
    <source>
        <dbReference type="SAM" id="MobiDB-lite"/>
    </source>
</evidence>
<dbReference type="GO" id="GO:0006357">
    <property type="term" value="P:regulation of transcription by RNA polymerase II"/>
    <property type="evidence" value="ECO:0007669"/>
    <property type="project" value="TreeGrafter"/>
</dbReference>
<feature type="compositionally biased region" description="Polar residues" evidence="3">
    <location>
        <begin position="241"/>
        <end position="251"/>
    </location>
</feature>
<evidence type="ECO:0000313" key="5">
    <source>
        <dbReference type="EMBL" id="KAL0484175.1"/>
    </source>
</evidence>
<name>A0AAW2Z405_9EUKA</name>
<dbReference type="InterPro" id="IPR009071">
    <property type="entry name" value="HMG_box_dom"/>
</dbReference>
<comment type="caution">
    <text evidence="5">The sequence shown here is derived from an EMBL/GenBank/DDBJ whole genome shotgun (WGS) entry which is preliminary data.</text>
</comment>
<sequence length="436" mass="50065">MKDEHDFGEPFSSLNFGGDEFGYPINLECDGFDSAYIPNNNDQSHQISLFDDIMFDVHTPTNVQEQNNIFSDNLINNMFGVQETPVKVEQEASNEFSSFIPSPTKTLPTEQPGGIVLSQSLIDQIMNNDNTLVLEMLREKIRTSAVQPVPFPQQLQQQEIKFVKPELPPVVEAPRVQEPLELKTESIQAEKPAPKKGIKKRRYVKSGLFRKDKSGNFIYSSSDRARMSQPSEVVTDEHQPQTEQPASSADSSRVKRPLNGYNIFCKTHFDQVKLENPTLSINELSKLMGERWKSMDTEQKQTYYDKVQVGQTRYKKPLNSYNLFCKMNFEALKKEFPQKSIHVLSKVIAERWKKLSNNEKKKYYEEAERQKQASQIAQLQQSQQQQQQVACEQQQLTSTDIIANMITNEDQSSGQYDHFDAFSVADGFSFDIYNHL</sequence>
<dbReference type="AlphaFoldDB" id="A0AAW2Z405"/>
<feature type="domain" description="HMG box" evidence="4">
    <location>
        <begin position="314"/>
        <end position="372"/>
    </location>
</feature>
<keyword evidence="2" id="KW-0539">Nucleus</keyword>
<evidence type="ECO:0000313" key="6">
    <source>
        <dbReference type="Proteomes" id="UP001431209"/>
    </source>
</evidence>
<accession>A0AAW2Z405</accession>
<organism evidence="5 6">
    <name type="scientific">Acrasis kona</name>
    <dbReference type="NCBI Taxonomy" id="1008807"/>
    <lineage>
        <taxon>Eukaryota</taxon>
        <taxon>Discoba</taxon>
        <taxon>Heterolobosea</taxon>
        <taxon>Tetramitia</taxon>
        <taxon>Eutetramitia</taxon>
        <taxon>Acrasidae</taxon>
        <taxon>Acrasis</taxon>
    </lineage>
</organism>
<feature type="DNA-binding region" description="HMG box" evidence="2">
    <location>
        <begin position="254"/>
        <end position="322"/>
    </location>
</feature>
<feature type="DNA-binding region" description="HMG box" evidence="2">
    <location>
        <begin position="314"/>
        <end position="372"/>
    </location>
</feature>
<feature type="domain" description="HMG box" evidence="4">
    <location>
        <begin position="254"/>
        <end position="322"/>
    </location>
</feature>
<proteinExistence type="predicted"/>
<dbReference type="SUPFAM" id="SSF47095">
    <property type="entry name" value="HMG-box"/>
    <property type="match status" value="2"/>
</dbReference>
<dbReference type="SMART" id="SM00398">
    <property type="entry name" value="HMG"/>
    <property type="match status" value="2"/>
</dbReference>
<keyword evidence="1 2" id="KW-0238">DNA-binding</keyword>
<dbReference type="GO" id="GO:0003677">
    <property type="term" value="F:DNA binding"/>
    <property type="evidence" value="ECO:0007669"/>
    <property type="project" value="UniProtKB-UniRule"/>
</dbReference>
<dbReference type="InterPro" id="IPR050342">
    <property type="entry name" value="HMGB"/>
</dbReference>
<dbReference type="PANTHER" id="PTHR48112">
    <property type="entry name" value="HIGH MOBILITY GROUP PROTEIN DSP1"/>
    <property type="match status" value="1"/>
</dbReference>
<reference evidence="5 6" key="1">
    <citation type="submission" date="2024-03" db="EMBL/GenBank/DDBJ databases">
        <title>The Acrasis kona genome and developmental transcriptomes reveal deep origins of eukaryotic multicellular pathways.</title>
        <authorList>
            <person name="Sheikh S."/>
            <person name="Fu C.-J."/>
            <person name="Brown M.W."/>
            <person name="Baldauf S.L."/>
        </authorList>
    </citation>
    <scope>NUCLEOTIDE SEQUENCE [LARGE SCALE GENOMIC DNA]</scope>
    <source>
        <strain evidence="5 6">ATCC MYA-3509</strain>
    </source>
</reference>
<protein>
    <submittedName>
        <fullName evidence="5">High mobility group protein</fullName>
    </submittedName>
</protein>
<evidence type="ECO:0000256" key="2">
    <source>
        <dbReference type="PROSITE-ProRule" id="PRU00267"/>
    </source>
</evidence>
<dbReference type="InterPro" id="IPR001202">
    <property type="entry name" value="WW_dom"/>
</dbReference>
<dbReference type="GO" id="GO:0005634">
    <property type="term" value="C:nucleus"/>
    <property type="evidence" value="ECO:0007669"/>
    <property type="project" value="UniProtKB-UniRule"/>
</dbReference>
<dbReference type="Pfam" id="PF00505">
    <property type="entry name" value="HMG_box"/>
    <property type="match status" value="1"/>
</dbReference>
<dbReference type="PROSITE" id="PS01159">
    <property type="entry name" value="WW_DOMAIN_1"/>
    <property type="match status" value="1"/>
</dbReference>
<evidence type="ECO:0000259" key="4">
    <source>
        <dbReference type="PROSITE" id="PS50118"/>
    </source>
</evidence>
<dbReference type="EMBL" id="JAOPGA020001028">
    <property type="protein sequence ID" value="KAL0484175.1"/>
    <property type="molecule type" value="Genomic_DNA"/>
</dbReference>